<feature type="domain" description="VWFA" evidence="14">
    <location>
        <begin position="840"/>
        <end position="1013"/>
    </location>
</feature>
<dbReference type="CDD" id="cd01450">
    <property type="entry name" value="vWFA_subfamily_ECM"/>
    <property type="match status" value="3"/>
</dbReference>
<dbReference type="PROSITE" id="PS50234">
    <property type="entry name" value="VWFA"/>
    <property type="match status" value="8"/>
</dbReference>
<keyword evidence="2" id="KW-0964">Secreted</keyword>
<feature type="domain" description="VWFA" evidence="14">
    <location>
        <begin position="1782"/>
        <end position="1926"/>
    </location>
</feature>
<feature type="compositionally biased region" description="Basic and acidic residues" evidence="12">
    <location>
        <begin position="1552"/>
        <end position="1564"/>
    </location>
</feature>
<evidence type="ECO:0000256" key="7">
    <source>
        <dbReference type="ARBA" id="ARBA00023119"/>
    </source>
</evidence>
<dbReference type="SMART" id="SM00327">
    <property type="entry name" value="VWA"/>
    <property type="match status" value="8"/>
</dbReference>
<keyword evidence="9" id="KW-0379">Hydroxylation</keyword>
<feature type="domain" description="VWFA" evidence="14">
    <location>
        <begin position="34"/>
        <end position="209"/>
    </location>
</feature>
<evidence type="ECO:0000256" key="9">
    <source>
        <dbReference type="ARBA" id="ARBA00023278"/>
    </source>
</evidence>
<feature type="signal peptide" evidence="13">
    <location>
        <begin position="1"/>
        <end position="24"/>
    </location>
</feature>
<comment type="function">
    <text evidence="10">Collagen VI acts as a cell-binding protein.</text>
</comment>
<keyword evidence="4 13" id="KW-0732">Signal</keyword>
<dbReference type="InterPro" id="IPR050525">
    <property type="entry name" value="ECM_Assembly_Org"/>
</dbReference>
<feature type="domain" description="VWFA" evidence="14">
    <location>
        <begin position="1990"/>
        <end position="2187"/>
    </location>
</feature>
<feature type="compositionally biased region" description="Basic and acidic residues" evidence="12">
    <location>
        <begin position="1613"/>
        <end position="1622"/>
    </location>
</feature>
<evidence type="ECO:0000256" key="13">
    <source>
        <dbReference type="SAM" id="SignalP"/>
    </source>
</evidence>
<dbReference type="PANTHER" id="PTHR24020:SF20">
    <property type="entry name" value="PH DOMAIN-CONTAINING PROTEIN"/>
    <property type="match status" value="1"/>
</dbReference>
<dbReference type="InterPro" id="IPR002035">
    <property type="entry name" value="VWF_A"/>
</dbReference>
<keyword evidence="8" id="KW-0325">Glycoprotein</keyword>
<feature type="compositionally biased region" description="Low complexity" evidence="12">
    <location>
        <begin position="1657"/>
        <end position="1673"/>
    </location>
</feature>
<keyword evidence="7" id="KW-0176">Collagen</keyword>
<protein>
    <recommendedName>
        <fullName evidence="14">VWFA domain-containing protein</fullName>
    </recommendedName>
</protein>
<dbReference type="FunFam" id="3.40.50.410:FF:000004">
    <property type="entry name" value="collagen alpha-6(VI) chain"/>
    <property type="match status" value="4"/>
</dbReference>
<evidence type="ECO:0000256" key="8">
    <source>
        <dbReference type="ARBA" id="ARBA00023180"/>
    </source>
</evidence>
<feature type="chain" id="PRO_5042150326" description="VWFA domain-containing protein" evidence="13">
    <location>
        <begin position="25"/>
        <end position="2278"/>
    </location>
</feature>
<dbReference type="EMBL" id="OW240915">
    <property type="protein sequence ID" value="CAH2283006.1"/>
    <property type="molecule type" value="Genomic_DNA"/>
</dbReference>
<reference evidence="15" key="1">
    <citation type="submission" date="2022-03" db="EMBL/GenBank/DDBJ databases">
        <authorList>
            <person name="Alioto T."/>
            <person name="Alioto T."/>
            <person name="Gomez Garrido J."/>
        </authorList>
    </citation>
    <scope>NUCLEOTIDE SEQUENCE</scope>
</reference>
<evidence type="ECO:0000256" key="3">
    <source>
        <dbReference type="ARBA" id="ARBA00022530"/>
    </source>
</evidence>
<keyword evidence="6" id="KW-0130">Cell adhesion</keyword>
<accession>A0AAD1RXA5</accession>
<keyword evidence="5" id="KW-0677">Repeat</keyword>
<evidence type="ECO:0000256" key="6">
    <source>
        <dbReference type="ARBA" id="ARBA00022889"/>
    </source>
</evidence>
<comment type="subcellular location">
    <subcellularLocation>
        <location evidence="1">Secreted</location>
        <location evidence="1">Extracellular space</location>
        <location evidence="1">Extracellular matrix</location>
    </subcellularLocation>
</comment>
<dbReference type="SUPFAM" id="SSF53300">
    <property type="entry name" value="vWA-like"/>
    <property type="match status" value="9"/>
</dbReference>
<dbReference type="FunFam" id="3.40.50.410:FF:000003">
    <property type="entry name" value="Collagen type VI alpha 3 chain"/>
    <property type="match status" value="1"/>
</dbReference>
<feature type="region of interest" description="Disordered" evidence="12">
    <location>
        <begin position="1418"/>
        <end position="1752"/>
    </location>
</feature>
<name>A0AAD1RXA5_PELCU</name>
<keyword evidence="16" id="KW-1185">Reference proteome</keyword>
<feature type="domain" description="VWFA" evidence="14">
    <location>
        <begin position="467"/>
        <end position="637"/>
    </location>
</feature>
<dbReference type="FunFam" id="3.40.50.410:FF:000021">
    <property type="entry name" value="Collagen, type VI, alpha 3"/>
    <property type="match status" value="1"/>
</dbReference>
<dbReference type="PRINTS" id="PR00453">
    <property type="entry name" value="VWFADOMAIN"/>
</dbReference>
<dbReference type="GO" id="GO:0005589">
    <property type="term" value="C:collagen type VI trimer"/>
    <property type="evidence" value="ECO:0007669"/>
    <property type="project" value="UniProtKB-ARBA"/>
</dbReference>
<evidence type="ECO:0000256" key="2">
    <source>
        <dbReference type="ARBA" id="ARBA00022525"/>
    </source>
</evidence>
<dbReference type="InterPro" id="IPR036465">
    <property type="entry name" value="vWFA_dom_sf"/>
</dbReference>
<evidence type="ECO:0000256" key="4">
    <source>
        <dbReference type="ARBA" id="ARBA00022729"/>
    </source>
</evidence>
<feature type="domain" description="VWFA" evidence="14">
    <location>
        <begin position="653"/>
        <end position="822"/>
    </location>
</feature>
<dbReference type="Proteomes" id="UP001295444">
    <property type="component" value="Chromosome 04"/>
</dbReference>
<gene>
    <name evidence="15" type="ORF">PECUL_23A062324</name>
</gene>
<dbReference type="Gene3D" id="3.40.50.410">
    <property type="entry name" value="von Willebrand factor, type A domain"/>
    <property type="match status" value="8"/>
</dbReference>
<sequence>MSPVNMEIIFVLLIIFNSLQMSMTQKTADTEYADIVFLVDGSSSMGEKAFNQAKIFLTKTINQLEVGTDKFRVGLAQYNDDLQLGFKFDTHRTKNQILNFIKSKFNFIGGSAKAGNAITKVHETFFTKSSDKDKLRNHILVVIAAGSSQDEVGNPALGLRNDGVRIISLGLQQAPLEQLHYMATDNSFVVQKQNLKELIAYSDVMVKTIQDAIRIELVPQETTAIPFTNGATTTVSSYFTGAYSDDAGIQTYRCISKVAADLVFLVDTSRHGLKENEEIKKFIKYIIEGLEVTDHCVHIGLVTYSSKPKVIATLDNGTDTSTVLTFVDNILVLEEDTANTGFAINFTRTDIFDSKAGSRRNQGIEQTAILVTHRSSSDSVAEASHLLRKQGVRVFTVGIGKHNMTQLNQISSHPTELYGIDVKTFANLSSQGDILLKKIKNSIEDVIISRRKTDIVKQGCLNTQQADIYLLIDGSGSIYPDDFKEMKTFLEEFVELFDIGPENVRVGAVQYSENPQEEFGIKTHDTKTNLKLAIQNTRQLGGGTNTGGAMNYTTRLILDPSSKRMEDVPVYLMVLTDGESRDSVKEAAEILRGHKVDIYAIGVKGANKTQLLEITGDRKKVHFVKDFDSLKDIKNKIARQICTPEACKDMKADVIFLVDSSGSIGQTNYDKMKTFMKHVVNKTEVGQHKVQFGVVLFSDSPKLEFQLNSYSTLPPIMDSIDKITYIGETTYTGKALEYVSQYFTVAEGARPKVKKFLILITDGVAHDEVKTPAESLRNSGVDIFSIGVFGANKTQLEEISGRDDRVSYLETFDALKTIEDELVFGLCNPEEECGKIEKADIVFVIDSSGSINNDQYQLMKDFVISMVNKSEIGPENVQFGALKYSDNPSKLFYLNDFISKTNIMNAIKSDESMGGNTYTAKALDYSQTFFTEGKGSRQSSGVPQYLIIITDGESHDKDKLNETSKHLQDQGINVFAIGIDKAKTDELKTMAGTKGKWFLVDSFSGLNDIFGNVSDAMCNKTACEAEKADLIFLIDGSTSISNDDFKIMKNFMKSVIDDFDIAVDRVHVGVAQYSHNYKVHFRTKRFTEKKTVNNEIENIPKLNGNTLIGSALQKTEKELFNVPENRISEGVHQILVVITDGDSQDNVAPPAQSLRNKGVDIYAVGVGNVQMTQLISIAGSSKTVFSVKNFAELQSIKKKIVKNICEESTSSNCSADVVVGFDISNQSINASLFSGQSLLESRLHDILTRVSSLPSASCTPGARPHTSVAFHVKNANEIVLPQFHIYSPSLLSDLKKVKINGPSKLNSSSLMSMWEILKNGNAAKSKVLLIFTDGLDENIELLEDTAEDLIRNGVSALVTVALENTQGFSDLKYIEFGRGINYLTQMNIGMSDIDRRLVEEMSHVIERKCCCSVCKCTGQSGERGLPGSPGKPGRPGFKGMPGHAGDEGESGERGPPGPVGEPGVRGSRGFKGQKGFRGMQGDKNEPGEPGLDGVPGEQGNNGRQGQKGEKGDTGEQGSRGSKGRPGSKGSKGIKGDLGEPGADGTIPGPQGDKGDPGPEGEPGRDGNVGDPGSKGSENQPGKKGPPGLKGLRGETGEPGLRGENGFKGPQGDRGNEGAKGEKGSNGQNGFPGAFGIAGSRGNPGNPGLNGKKGEPGDPGSKGSPGPRGPQGSEGDIGEPGYGKAGRKGEKGPLGCPGHMGFKGAQGDPGIPGDPGKRGVDGRPGTAVDGNPGEKGSIGPLGPRGRKGPKGLNEQSQCQLIDYVRNTCPCCHGKSICPVYPTELVFALDMSSDITPSIYKRMKDIATDILANVTIRGSNCPVGARVSVLSYNSHTKYLIRFSDFKSHEQLISALKTVPLEKTARGRDIGGAMKFIARNTFKRTLQGATVRKIAMIFSNGPSDDVESINTAVMEFSALGIIPVVISFNPLPAVKRAFTMDSSGTFQVVDIPANGDYAPLLQNLKLCTLCYDMCKPAATCVEARPRPQRSHIDIAFLLDNSNNMEHYEFDIARNFISAIIDQLDISSEPKTSNSGDRVALVSNAFFDSKQGNRKGEFELVTYNSKTRMKRYIMESVTLQSSQPVLGLTLERTIDEIMSKAPHIKRNKVFIIILSGETSIGDKHKLSEASLLAKCQGYGLFVLSIGKVYNYTELTEVASKPLDHHLLQLGRTHKPNLDYAIGYLQPYLNSVRRAINKYPPGDMKSKCAVLLSSRNRRYALSEGKEEDIDAEAELVNSTENVGVANVPLGDFKTETFSSQIVESVLNKGDNRQSETEQTGTLS</sequence>
<feature type="domain" description="VWFA" evidence="14">
    <location>
        <begin position="261"/>
        <end position="439"/>
    </location>
</feature>
<evidence type="ECO:0000256" key="1">
    <source>
        <dbReference type="ARBA" id="ARBA00004498"/>
    </source>
</evidence>
<evidence type="ECO:0000256" key="10">
    <source>
        <dbReference type="ARBA" id="ARBA00043858"/>
    </source>
</evidence>
<feature type="domain" description="VWFA" evidence="14">
    <location>
        <begin position="1029"/>
        <end position="1200"/>
    </location>
</feature>
<dbReference type="GO" id="GO:0007155">
    <property type="term" value="P:cell adhesion"/>
    <property type="evidence" value="ECO:0007669"/>
    <property type="project" value="UniProtKB-KW"/>
</dbReference>
<dbReference type="Pfam" id="PF00092">
    <property type="entry name" value="VWA"/>
    <property type="match status" value="8"/>
</dbReference>
<organism evidence="15 16">
    <name type="scientific">Pelobates cultripes</name>
    <name type="common">Western spadefoot toad</name>
    <dbReference type="NCBI Taxonomy" id="61616"/>
    <lineage>
        <taxon>Eukaryota</taxon>
        <taxon>Metazoa</taxon>
        <taxon>Chordata</taxon>
        <taxon>Craniata</taxon>
        <taxon>Vertebrata</taxon>
        <taxon>Euteleostomi</taxon>
        <taxon>Amphibia</taxon>
        <taxon>Batrachia</taxon>
        <taxon>Anura</taxon>
        <taxon>Pelobatoidea</taxon>
        <taxon>Pelobatidae</taxon>
        <taxon>Pelobates</taxon>
    </lineage>
</organism>
<keyword evidence="3" id="KW-0272">Extracellular matrix</keyword>
<evidence type="ECO:0000313" key="16">
    <source>
        <dbReference type="Proteomes" id="UP001295444"/>
    </source>
</evidence>
<evidence type="ECO:0000256" key="12">
    <source>
        <dbReference type="SAM" id="MobiDB-lite"/>
    </source>
</evidence>
<evidence type="ECO:0000313" key="15">
    <source>
        <dbReference type="EMBL" id="CAH2283006.1"/>
    </source>
</evidence>
<dbReference type="PANTHER" id="PTHR24020">
    <property type="entry name" value="COLLAGEN ALPHA"/>
    <property type="match status" value="1"/>
</dbReference>
<dbReference type="CDD" id="cd01472">
    <property type="entry name" value="vWA_collagen"/>
    <property type="match status" value="4"/>
</dbReference>
<evidence type="ECO:0000256" key="5">
    <source>
        <dbReference type="ARBA" id="ARBA00022737"/>
    </source>
</evidence>
<proteinExistence type="inferred from homology"/>
<evidence type="ECO:0000256" key="11">
    <source>
        <dbReference type="ARBA" id="ARBA00044000"/>
    </source>
</evidence>
<comment type="similarity">
    <text evidence="11">Belongs to the type VI collagen family.</text>
</comment>
<evidence type="ECO:0000259" key="14">
    <source>
        <dbReference type="PROSITE" id="PS50234"/>
    </source>
</evidence>